<dbReference type="Pfam" id="PF03992">
    <property type="entry name" value="ABM"/>
    <property type="match status" value="1"/>
</dbReference>
<name>A0ABT3XVM4_9FLAO</name>
<comment type="caution">
    <text evidence="2">The sequence shown here is derived from an EMBL/GenBank/DDBJ whole genome shotgun (WGS) entry which is preliminary data.</text>
</comment>
<sequence length="66" mass="7939">MFQQKNPTQIRIVEMYADKEAYQFHLQTPHFQHYKTSTLKMVKSLKLVDMESLDKESMSNIFEKIN</sequence>
<dbReference type="Proteomes" id="UP001073122">
    <property type="component" value="Unassembled WGS sequence"/>
</dbReference>
<dbReference type="EMBL" id="JAOVZW010000021">
    <property type="protein sequence ID" value="MCX8525668.1"/>
    <property type="molecule type" value="Genomic_DNA"/>
</dbReference>
<keyword evidence="3" id="KW-1185">Reference proteome</keyword>
<dbReference type="GO" id="GO:0004497">
    <property type="term" value="F:monooxygenase activity"/>
    <property type="evidence" value="ECO:0007669"/>
    <property type="project" value="UniProtKB-KW"/>
</dbReference>
<evidence type="ECO:0000259" key="1">
    <source>
        <dbReference type="Pfam" id="PF03992"/>
    </source>
</evidence>
<protein>
    <submittedName>
        <fullName evidence="2">Antibiotic biosynthesis monooxygenase</fullName>
    </submittedName>
</protein>
<accession>A0ABT3XVM4</accession>
<keyword evidence="2" id="KW-0560">Oxidoreductase</keyword>
<evidence type="ECO:0000313" key="2">
    <source>
        <dbReference type="EMBL" id="MCX8525668.1"/>
    </source>
</evidence>
<feature type="domain" description="ABM" evidence="1">
    <location>
        <begin position="4"/>
        <end position="35"/>
    </location>
</feature>
<dbReference type="InterPro" id="IPR011008">
    <property type="entry name" value="Dimeric_a/b-barrel"/>
</dbReference>
<reference evidence="2" key="1">
    <citation type="submission" date="2022-10" db="EMBL/GenBank/DDBJ databases">
        <title>Chryseobacterium sp. nov., a novel bacterial species.</title>
        <authorList>
            <person name="Cao Y."/>
        </authorList>
    </citation>
    <scope>NUCLEOTIDE SEQUENCE</scope>
    <source>
        <strain evidence="2">CCTCC AB2015118</strain>
    </source>
</reference>
<dbReference type="Gene3D" id="3.30.70.100">
    <property type="match status" value="1"/>
</dbReference>
<dbReference type="RefSeq" id="WP_267266924.1">
    <property type="nucleotide sequence ID" value="NZ_JAOVZW010000021.1"/>
</dbReference>
<organism evidence="2 3">
    <name type="scientific">Chryseobacterium formosus</name>
    <dbReference type="NCBI Taxonomy" id="1537363"/>
    <lineage>
        <taxon>Bacteria</taxon>
        <taxon>Pseudomonadati</taxon>
        <taxon>Bacteroidota</taxon>
        <taxon>Flavobacteriia</taxon>
        <taxon>Flavobacteriales</taxon>
        <taxon>Weeksellaceae</taxon>
        <taxon>Chryseobacterium group</taxon>
        <taxon>Chryseobacterium</taxon>
    </lineage>
</organism>
<evidence type="ECO:0000313" key="3">
    <source>
        <dbReference type="Proteomes" id="UP001073122"/>
    </source>
</evidence>
<keyword evidence="2" id="KW-0503">Monooxygenase</keyword>
<proteinExistence type="predicted"/>
<gene>
    <name evidence="2" type="ORF">OF897_17270</name>
</gene>
<dbReference type="InterPro" id="IPR007138">
    <property type="entry name" value="ABM_dom"/>
</dbReference>
<dbReference type="SUPFAM" id="SSF54909">
    <property type="entry name" value="Dimeric alpha+beta barrel"/>
    <property type="match status" value="1"/>
</dbReference>